<gene>
    <name evidence="4" type="ORF">E0W69_008375</name>
</gene>
<dbReference type="PIRSF" id="PIRSF000126">
    <property type="entry name" value="11-beta-HSD1"/>
    <property type="match status" value="1"/>
</dbReference>
<sequence length="266" mass="29985">MSSLQFKDKWVLITGASAGLGKELAIQLARDYHANLILIARREGKLSELQSFLISQYDIHVKYLVADLSVQEDLEKVYQFSISNNVYGMILNAGVTYFGEDCQLEFAQAKKIIETNINSVVYLTQKFVQYFETKKQEGALMLVSSMAAMFPAPYQSIYSGTKSFLFSYGHALSHELKNKQFSISIFAPGGMQTEMTEGDSFGGLQKWLMPVNQAAKDALAGFAKRKYTILPGWQNRIGAKFMRLLPLKFLGNQMEKVYKKSLDNSK</sequence>
<dbReference type="RefSeq" id="WP_131329636.1">
    <property type="nucleotide sequence ID" value="NZ_CP044016.1"/>
</dbReference>
<reference evidence="4 5" key="1">
    <citation type="submission" date="2019-09" db="EMBL/GenBank/DDBJ databases">
        <title>Complete genome sequence of Arachidicoccus sp. B3-10 isolated from apple orchard soil.</title>
        <authorList>
            <person name="Kim H.S."/>
            <person name="Han K.-I."/>
            <person name="Suh M.K."/>
            <person name="Lee K.C."/>
            <person name="Eom M.K."/>
            <person name="Kim J.-S."/>
            <person name="Kang S.W."/>
            <person name="Sin Y."/>
            <person name="Lee J.-S."/>
        </authorList>
    </citation>
    <scope>NUCLEOTIDE SEQUENCE [LARGE SCALE GENOMIC DNA]</scope>
    <source>
        <strain evidence="4 5">B3-10</strain>
    </source>
</reference>
<dbReference type="PANTHER" id="PTHR42901:SF1">
    <property type="entry name" value="ALCOHOL DEHYDROGENASE"/>
    <property type="match status" value="1"/>
</dbReference>
<keyword evidence="2" id="KW-0560">Oxidoreductase</keyword>
<dbReference type="AlphaFoldDB" id="A0A5P2G1T3"/>
<evidence type="ECO:0000256" key="1">
    <source>
        <dbReference type="ARBA" id="ARBA00006484"/>
    </source>
</evidence>
<comment type="similarity">
    <text evidence="1">Belongs to the short-chain dehydrogenases/reductases (SDR) family.</text>
</comment>
<dbReference type="Gene3D" id="3.40.50.720">
    <property type="entry name" value="NAD(P)-binding Rossmann-like Domain"/>
    <property type="match status" value="1"/>
</dbReference>
<dbReference type="InterPro" id="IPR057326">
    <property type="entry name" value="KR_dom"/>
</dbReference>
<evidence type="ECO:0000259" key="3">
    <source>
        <dbReference type="SMART" id="SM00822"/>
    </source>
</evidence>
<dbReference type="KEGG" id="arac:E0W69_008375"/>
<keyword evidence="5" id="KW-1185">Reference proteome</keyword>
<proteinExistence type="inferred from homology"/>
<dbReference type="Pfam" id="PF00106">
    <property type="entry name" value="adh_short"/>
    <property type="match status" value="1"/>
</dbReference>
<feature type="domain" description="Ketoreductase" evidence="3">
    <location>
        <begin position="9"/>
        <end position="194"/>
    </location>
</feature>
<dbReference type="InterPro" id="IPR020904">
    <property type="entry name" value="Sc_DH/Rdtase_CS"/>
</dbReference>
<dbReference type="SMART" id="SM00822">
    <property type="entry name" value="PKS_KR"/>
    <property type="match status" value="1"/>
</dbReference>
<dbReference type="PROSITE" id="PS00061">
    <property type="entry name" value="ADH_SHORT"/>
    <property type="match status" value="1"/>
</dbReference>
<evidence type="ECO:0000313" key="4">
    <source>
        <dbReference type="EMBL" id="QES88668.1"/>
    </source>
</evidence>
<dbReference type="InterPro" id="IPR036291">
    <property type="entry name" value="NAD(P)-bd_dom_sf"/>
</dbReference>
<dbReference type="InterPro" id="IPR002347">
    <property type="entry name" value="SDR_fam"/>
</dbReference>
<dbReference type="SUPFAM" id="SSF51735">
    <property type="entry name" value="NAD(P)-binding Rossmann-fold domains"/>
    <property type="match status" value="1"/>
</dbReference>
<name>A0A5P2G1T3_9BACT</name>
<dbReference type="OrthoDB" id="9808814at2"/>
<protein>
    <submittedName>
        <fullName evidence="4">SDR family NAD(P)-dependent oxidoreductase</fullName>
    </submittedName>
</protein>
<accession>A0A5P2G1T3</accession>
<dbReference type="EMBL" id="CP044016">
    <property type="protein sequence ID" value="QES88668.1"/>
    <property type="molecule type" value="Genomic_DNA"/>
</dbReference>
<dbReference type="PANTHER" id="PTHR42901">
    <property type="entry name" value="ALCOHOL DEHYDROGENASE"/>
    <property type="match status" value="1"/>
</dbReference>
<dbReference type="GO" id="GO:0016491">
    <property type="term" value="F:oxidoreductase activity"/>
    <property type="evidence" value="ECO:0007669"/>
    <property type="project" value="UniProtKB-KW"/>
</dbReference>
<evidence type="ECO:0000313" key="5">
    <source>
        <dbReference type="Proteomes" id="UP000292424"/>
    </source>
</evidence>
<dbReference type="Proteomes" id="UP000292424">
    <property type="component" value="Chromosome"/>
</dbReference>
<dbReference type="PRINTS" id="PR00081">
    <property type="entry name" value="GDHRDH"/>
</dbReference>
<organism evidence="4 5">
    <name type="scientific">Rhizosphaericola mali</name>
    <dbReference type="NCBI Taxonomy" id="2545455"/>
    <lineage>
        <taxon>Bacteria</taxon>
        <taxon>Pseudomonadati</taxon>
        <taxon>Bacteroidota</taxon>
        <taxon>Chitinophagia</taxon>
        <taxon>Chitinophagales</taxon>
        <taxon>Chitinophagaceae</taxon>
        <taxon>Rhizosphaericola</taxon>
    </lineage>
</organism>
<evidence type="ECO:0000256" key="2">
    <source>
        <dbReference type="ARBA" id="ARBA00023002"/>
    </source>
</evidence>